<reference evidence="1 2" key="1">
    <citation type="submission" date="2021-08" db="EMBL/GenBank/DDBJ databases">
        <title>Draft genome sequence of Spirulina subsalsa with high tolerance to salinity and hype-accumulation of phycocyanin.</title>
        <authorList>
            <person name="Pei H."/>
            <person name="Jiang L."/>
        </authorList>
    </citation>
    <scope>NUCLEOTIDE SEQUENCE [LARGE SCALE GENOMIC DNA]</scope>
    <source>
        <strain evidence="1 2">FACHB-351</strain>
    </source>
</reference>
<accession>A0ABT3L5Q1</accession>
<organism evidence="1 2">
    <name type="scientific">Spirulina subsalsa FACHB-351</name>
    <dbReference type="NCBI Taxonomy" id="234711"/>
    <lineage>
        <taxon>Bacteria</taxon>
        <taxon>Bacillati</taxon>
        <taxon>Cyanobacteriota</taxon>
        <taxon>Cyanophyceae</taxon>
        <taxon>Spirulinales</taxon>
        <taxon>Spirulinaceae</taxon>
        <taxon>Spirulina</taxon>
    </lineage>
</organism>
<dbReference type="Proteomes" id="UP001526426">
    <property type="component" value="Unassembled WGS sequence"/>
</dbReference>
<keyword evidence="2" id="KW-1185">Reference proteome</keyword>
<dbReference type="RefSeq" id="WP_265264661.1">
    <property type="nucleotide sequence ID" value="NZ_JAIHOM010000047.1"/>
</dbReference>
<evidence type="ECO:0000313" key="2">
    <source>
        <dbReference type="Proteomes" id="UP001526426"/>
    </source>
</evidence>
<protein>
    <submittedName>
        <fullName evidence="1">Uncharacterized protein</fullName>
    </submittedName>
</protein>
<dbReference type="EMBL" id="JAIHOM010000047">
    <property type="protein sequence ID" value="MCW6036841.1"/>
    <property type="molecule type" value="Genomic_DNA"/>
</dbReference>
<sequence length="95" mass="10906">MAERKKLTTRRSSAAGRPDVEKAVKAITEVDQPKKRVPYDTSVDIHRKLSSMRVNSADNVPVKTFLDEAVEDLFEKYRRGEGRYQVKDIERILGD</sequence>
<evidence type="ECO:0000313" key="1">
    <source>
        <dbReference type="EMBL" id="MCW6036841.1"/>
    </source>
</evidence>
<proteinExistence type="predicted"/>
<comment type="caution">
    <text evidence="1">The sequence shown here is derived from an EMBL/GenBank/DDBJ whole genome shotgun (WGS) entry which is preliminary data.</text>
</comment>
<gene>
    <name evidence="1" type="ORF">K4A83_11285</name>
</gene>
<name>A0ABT3L5Q1_9CYAN</name>